<dbReference type="Gene3D" id="1.20.1070.10">
    <property type="entry name" value="Rhodopsin 7-helix transmembrane proteins"/>
    <property type="match status" value="1"/>
</dbReference>
<keyword evidence="4 5" id="KW-0472">Membrane</keyword>
<dbReference type="GO" id="GO:0016020">
    <property type="term" value="C:membrane"/>
    <property type="evidence" value="ECO:0007669"/>
    <property type="project" value="UniProtKB-SubCell"/>
</dbReference>
<dbReference type="AlphaFoldDB" id="A0A814VPM4"/>
<reference evidence="7" key="1">
    <citation type="submission" date="2021-02" db="EMBL/GenBank/DDBJ databases">
        <authorList>
            <person name="Nowell W R."/>
        </authorList>
    </citation>
    <scope>NUCLEOTIDE SEQUENCE</scope>
</reference>
<feature type="transmembrane region" description="Helical" evidence="5">
    <location>
        <begin position="17"/>
        <end position="41"/>
    </location>
</feature>
<organism evidence="7 8">
    <name type="scientific">Adineta steineri</name>
    <dbReference type="NCBI Taxonomy" id="433720"/>
    <lineage>
        <taxon>Eukaryota</taxon>
        <taxon>Metazoa</taxon>
        <taxon>Spiralia</taxon>
        <taxon>Gnathifera</taxon>
        <taxon>Rotifera</taxon>
        <taxon>Eurotatoria</taxon>
        <taxon>Bdelloidea</taxon>
        <taxon>Adinetida</taxon>
        <taxon>Adinetidae</taxon>
        <taxon>Adineta</taxon>
    </lineage>
</organism>
<sequence>MICFVSESKLRRHNNHVMIAIIIIDFIELIFDLTAITLPYLHTGRVYNLSVCLYWVTGNYALQGIAAWLMAWASIDRYLLIFHHRLRTTFIRHDLPLASICIFIVSWYTTITLTHSCSENWFDDTKFLCGGPCFNSSAIITTMDWILIVLIPALLIILVNSFLLGRVLFQKFGYHTGVRRRSLTWRKTRKLLIQLLDCKSIELSAMNNSNNTIEVDGSQTVTSNTTQPITLCEHPRKRKLVWNIFIVIIFIVSTTTAPLVVFLRTKANSEKTSTAGGQNETIIHFEVTPSKINLFNNIYAVWNVSAGRNSLRALAGTSMGQYWYTESPQNVFDGNLTSGICSYGRCNYIYDADDCGQNTGLYATAQDGAFILSGFRIAAGHLNRNRDPLLITIEGSNLAGSTLTLGSSWTLIYSGTSGLSIDPGRNAFGQTQVIANNNLAFASYRILIIRKHGYDTCVGISEIQLLNR</sequence>
<evidence type="ECO:0000256" key="2">
    <source>
        <dbReference type="ARBA" id="ARBA00022692"/>
    </source>
</evidence>
<name>A0A814VPM4_9BILA</name>
<feature type="domain" description="G-protein coupled receptors family 1 profile" evidence="6">
    <location>
        <begin position="1"/>
        <end position="167"/>
    </location>
</feature>
<evidence type="ECO:0000256" key="4">
    <source>
        <dbReference type="ARBA" id="ARBA00023136"/>
    </source>
</evidence>
<gene>
    <name evidence="7" type="ORF">VCS650_LOCUS25194</name>
</gene>
<comment type="subcellular location">
    <subcellularLocation>
        <location evidence="1">Membrane</location>
    </subcellularLocation>
</comment>
<evidence type="ECO:0000259" key="6">
    <source>
        <dbReference type="PROSITE" id="PS50262"/>
    </source>
</evidence>
<evidence type="ECO:0000256" key="1">
    <source>
        <dbReference type="ARBA" id="ARBA00004370"/>
    </source>
</evidence>
<keyword evidence="3 5" id="KW-1133">Transmembrane helix</keyword>
<accession>A0A814VPM4</accession>
<protein>
    <recommendedName>
        <fullName evidence="6">G-protein coupled receptors family 1 profile domain-containing protein</fullName>
    </recommendedName>
</protein>
<dbReference type="EMBL" id="CAJNON010000320">
    <property type="protein sequence ID" value="CAF1193468.1"/>
    <property type="molecule type" value="Genomic_DNA"/>
</dbReference>
<evidence type="ECO:0000313" key="7">
    <source>
        <dbReference type="EMBL" id="CAF1193468.1"/>
    </source>
</evidence>
<evidence type="ECO:0000256" key="5">
    <source>
        <dbReference type="SAM" id="Phobius"/>
    </source>
</evidence>
<evidence type="ECO:0000256" key="3">
    <source>
        <dbReference type="ARBA" id="ARBA00022989"/>
    </source>
</evidence>
<keyword evidence="2 5" id="KW-0812">Transmembrane</keyword>
<feature type="transmembrane region" description="Helical" evidence="5">
    <location>
        <begin position="240"/>
        <end position="263"/>
    </location>
</feature>
<dbReference type="OrthoDB" id="10016905at2759"/>
<evidence type="ECO:0000313" key="8">
    <source>
        <dbReference type="Proteomes" id="UP000663891"/>
    </source>
</evidence>
<feature type="transmembrane region" description="Helical" evidence="5">
    <location>
        <begin position="53"/>
        <end position="75"/>
    </location>
</feature>
<dbReference type="Proteomes" id="UP000663891">
    <property type="component" value="Unassembled WGS sequence"/>
</dbReference>
<dbReference type="PROSITE" id="PS50262">
    <property type="entry name" value="G_PROTEIN_RECEP_F1_2"/>
    <property type="match status" value="1"/>
</dbReference>
<feature type="transmembrane region" description="Helical" evidence="5">
    <location>
        <begin position="95"/>
        <end position="114"/>
    </location>
</feature>
<dbReference type="SUPFAM" id="SSF81321">
    <property type="entry name" value="Family A G protein-coupled receptor-like"/>
    <property type="match status" value="1"/>
</dbReference>
<proteinExistence type="predicted"/>
<feature type="transmembrane region" description="Helical" evidence="5">
    <location>
        <begin position="145"/>
        <end position="169"/>
    </location>
</feature>
<dbReference type="InterPro" id="IPR017452">
    <property type="entry name" value="GPCR_Rhodpsn_7TM"/>
</dbReference>
<comment type="caution">
    <text evidence="7">The sequence shown here is derived from an EMBL/GenBank/DDBJ whole genome shotgun (WGS) entry which is preliminary data.</text>
</comment>